<evidence type="ECO:0000313" key="3">
    <source>
        <dbReference type="Proteomes" id="UP000727407"/>
    </source>
</evidence>
<dbReference type="EMBL" id="QNUK01000439">
    <property type="protein sequence ID" value="KAF5893361.1"/>
    <property type="molecule type" value="Genomic_DNA"/>
</dbReference>
<dbReference type="Pfam" id="PF00059">
    <property type="entry name" value="Lectin_C"/>
    <property type="match status" value="1"/>
</dbReference>
<gene>
    <name evidence="2" type="ORF">DAT39_016952</name>
</gene>
<keyword evidence="3" id="KW-1185">Reference proteome</keyword>
<dbReference type="OrthoDB" id="6369810at2759"/>
<dbReference type="AlphaFoldDB" id="A0A8J4TWL0"/>
<dbReference type="PROSITE" id="PS50041">
    <property type="entry name" value="C_TYPE_LECTIN_2"/>
    <property type="match status" value="1"/>
</dbReference>
<dbReference type="SMART" id="SM00034">
    <property type="entry name" value="CLECT"/>
    <property type="match status" value="1"/>
</dbReference>
<dbReference type="PANTHER" id="PTHR45784:SF5">
    <property type="entry name" value="C-TYPE LECTIN DOMAIN FAMILY 20 MEMBER A-RELATED"/>
    <property type="match status" value="1"/>
</dbReference>
<feature type="domain" description="C-type lectin" evidence="1">
    <location>
        <begin position="1"/>
        <end position="98"/>
    </location>
</feature>
<dbReference type="InterPro" id="IPR001304">
    <property type="entry name" value="C-type_lectin-like"/>
</dbReference>
<dbReference type="InterPro" id="IPR016186">
    <property type="entry name" value="C-type_lectin-like/link_sf"/>
</dbReference>
<reference evidence="2" key="1">
    <citation type="submission" date="2020-07" db="EMBL/GenBank/DDBJ databases">
        <title>Clarias magur genome sequencing, assembly and annotation.</title>
        <authorList>
            <person name="Kushwaha B."/>
            <person name="Kumar R."/>
            <person name="Das P."/>
            <person name="Joshi C.G."/>
            <person name="Kumar D."/>
            <person name="Nagpure N.S."/>
            <person name="Pandey M."/>
            <person name="Agarwal S."/>
            <person name="Srivastava S."/>
            <person name="Singh M."/>
            <person name="Sahoo L."/>
            <person name="Jayasankar P."/>
            <person name="Meher P.K."/>
            <person name="Koringa P.G."/>
            <person name="Iquebal M.A."/>
            <person name="Das S.P."/>
            <person name="Bit A."/>
            <person name="Patnaik S."/>
            <person name="Patel N."/>
            <person name="Shah T.M."/>
            <person name="Hinsu A."/>
            <person name="Jena J.K."/>
        </authorList>
    </citation>
    <scope>NUCLEOTIDE SEQUENCE</scope>
    <source>
        <strain evidence="2">CIFAMagur01</strain>
        <tissue evidence="2">Testis</tissue>
    </source>
</reference>
<proteinExistence type="predicted"/>
<comment type="caution">
    <text evidence="2">The sequence shown here is derived from an EMBL/GenBank/DDBJ whole genome shotgun (WGS) entry which is preliminary data.</text>
</comment>
<accession>A0A8J4TWL0</accession>
<evidence type="ECO:0000259" key="1">
    <source>
        <dbReference type="PROSITE" id="PS50041"/>
    </source>
</evidence>
<dbReference type="Gene3D" id="3.10.100.10">
    <property type="entry name" value="Mannose-Binding Protein A, subunit A"/>
    <property type="match status" value="1"/>
</dbReference>
<organism evidence="2 3">
    <name type="scientific">Clarias magur</name>
    <name type="common">Asian catfish</name>
    <name type="synonym">Macropteronotus magur</name>
    <dbReference type="NCBI Taxonomy" id="1594786"/>
    <lineage>
        <taxon>Eukaryota</taxon>
        <taxon>Metazoa</taxon>
        <taxon>Chordata</taxon>
        <taxon>Craniata</taxon>
        <taxon>Vertebrata</taxon>
        <taxon>Euteleostomi</taxon>
        <taxon>Actinopterygii</taxon>
        <taxon>Neopterygii</taxon>
        <taxon>Teleostei</taxon>
        <taxon>Ostariophysi</taxon>
        <taxon>Siluriformes</taxon>
        <taxon>Clariidae</taxon>
        <taxon>Clarias</taxon>
    </lineage>
</organism>
<evidence type="ECO:0000313" key="2">
    <source>
        <dbReference type="EMBL" id="KAF5893361.1"/>
    </source>
</evidence>
<dbReference type="Proteomes" id="UP000727407">
    <property type="component" value="Unassembled WGS sequence"/>
</dbReference>
<sequence>MTWYEAQSYCRQHYTDLAIARNKTEMLIVQGLYSRWSTYTWIGLFRDYWKWIDQTNFSTITWMPGKPDNALGNEDCGSLTNIQADDDQCSSVKPFFCFSEVKQKQQVIRIKVESNQDVNELKAAIFGQIEQKLKDNGMTDEVTVEWRAQRDGMWGNNVHTHPLKRHADDWQGNQRRRNGLYQGCSLALWAALTEVANCSVE</sequence>
<dbReference type="SUPFAM" id="SSF56436">
    <property type="entry name" value="C-type lectin-like"/>
    <property type="match status" value="1"/>
</dbReference>
<name>A0A8J4TWL0_CLAMG</name>
<protein>
    <submittedName>
        <fullName evidence="2">Putative C-type lectin domain family 20 member A isoform X1</fullName>
    </submittedName>
</protein>
<dbReference type="InterPro" id="IPR016187">
    <property type="entry name" value="CTDL_fold"/>
</dbReference>
<dbReference type="PANTHER" id="PTHR45784">
    <property type="entry name" value="C-TYPE LECTIN DOMAIN FAMILY 20 MEMBER A-RELATED"/>
    <property type="match status" value="1"/>
</dbReference>